<dbReference type="eggNOG" id="ENOG502STCS">
    <property type="taxonomic scope" value="Eukaryota"/>
</dbReference>
<dbReference type="Proteomes" id="UP000016931">
    <property type="component" value="Unassembled WGS sequence"/>
</dbReference>
<evidence type="ECO:0000313" key="2">
    <source>
        <dbReference type="EMBL" id="EMF11697.1"/>
    </source>
</evidence>
<dbReference type="GeneID" id="27899175"/>
<dbReference type="RefSeq" id="XP_016759818.1">
    <property type="nucleotide sequence ID" value="XM_016902038.1"/>
</dbReference>
<reference evidence="2 3" key="1">
    <citation type="journal article" date="2012" name="PLoS Pathog.">
        <title>Diverse lifestyles and strategies of plant pathogenesis encoded in the genomes of eighteen Dothideomycetes fungi.</title>
        <authorList>
            <person name="Ohm R.A."/>
            <person name="Feau N."/>
            <person name="Henrissat B."/>
            <person name="Schoch C.L."/>
            <person name="Horwitz B.A."/>
            <person name="Barry K.W."/>
            <person name="Condon B.J."/>
            <person name="Copeland A.C."/>
            <person name="Dhillon B."/>
            <person name="Glaser F."/>
            <person name="Hesse C.N."/>
            <person name="Kosti I."/>
            <person name="LaButti K."/>
            <person name="Lindquist E.A."/>
            <person name="Lucas S."/>
            <person name="Salamov A.A."/>
            <person name="Bradshaw R.E."/>
            <person name="Ciuffetti L."/>
            <person name="Hamelin R.C."/>
            <person name="Kema G.H.J."/>
            <person name="Lawrence C."/>
            <person name="Scott J.A."/>
            <person name="Spatafora J.W."/>
            <person name="Turgeon B.G."/>
            <person name="de Wit P.J.G.M."/>
            <person name="Zhong S."/>
            <person name="Goodwin S.B."/>
            <person name="Grigoriev I.V."/>
        </authorList>
    </citation>
    <scope>NUCLEOTIDE SEQUENCE [LARGE SCALE GENOMIC DNA]</scope>
    <source>
        <strain evidence="2 3">SO2202</strain>
    </source>
</reference>
<organism evidence="2 3">
    <name type="scientific">Sphaerulina musiva (strain SO2202)</name>
    <name type="common">Poplar stem canker fungus</name>
    <name type="synonym">Septoria musiva</name>
    <dbReference type="NCBI Taxonomy" id="692275"/>
    <lineage>
        <taxon>Eukaryota</taxon>
        <taxon>Fungi</taxon>
        <taxon>Dikarya</taxon>
        <taxon>Ascomycota</taxon>
        <taxon>Pezizomycotina</taxon>
        <taxon>Dothideomycetes</taxon>
        <taxon>Dothideomycetidae</taxon>
        <taxon>Mycosphaerellales</taxon>
        <taxon>Mycosphaerellaceae</taxon>
        <taxon>Sphaerulina</taxon>
    </lineage>
</organism>
<name>N1QEY5_SPHMS</name>
<proteinExistence type="predicted"/>
<protein>
    <submittedName>
        <fullName evidence="2">Uncharacterized protein</fullName>
    </submittedName>
</protein>
<sequence>MSSTNYQTHGFVDPAQAEDHFSQQFDMSNPEHARTSYQRLMHQHTKMQFETATASSRRRSPNPSSGSNDMASLSTESSRGSVGSMG</sequence>
<keyword evidence="3" id="KW-1185">Reference proteome</keyword>
<feature type="compositionally biased region" description="Polar residues" evidence="1">
    <location>
        <begin position="69"/>
        <end position="86"/>
    </location>
</feature>
<dbReference type="AlphaFoldDB" id="N1QEY5"/>
<evidence type="ECO:0000313" key="3">
    <source>
        <dbReference type="Proteomes" id="UP000016931"/>
    </source>
</evidence>
<dbReference type="EMBL" id="KB456265">
    <property type="protein sequence ID" value="EMF11697.1"/>
    <property type="molecule type" value="Genomic_DNA"/>
</dbReference>
<dbReference type="OMA" id="MSEYQRI"/>
<gene>
    <name evidence="2" type="ORF">SEPMUDRAFT_126155</name>
</gene>
<accession>N1QEY5</accession>
<evidence type="ECO:0000256" key="1">
    <source>
        <dbReference type="SAM" id="MobiDB-lite"/>
    </source>
</evidence>
<dbReference type="OrthoDB" id="5218421at2759"/>
<dbReference type="HOGENOM" id="CLU_189307_0_0_1"/>
<feature type="region of interest" description="Disordered" evidence="1">
    <location>
        <begin position="1"/>
        <end position="86"/>
    </location>
</feature>